<dbReference type="Proteomes" id="UP000245207">
    <property type="component" value="Unassembled WGS sequence"/>
</dbReference>
<gene>
    <name evidence="2" type="ORF">CTI12_AA148910</name>
</gene>
<dbReference type="OrthoDB" id="1657402at2759"/>
<keyword evidence="3" id="KW-1185">Reference proteome</keyword>
<accession>A0A2U1PHJ7</accession>
<evidence type="ECO:0000256" key="1">
    <source>
        <dbReference type="SAM" id="MobiDB-lite"/>
    </source>
</evidence>
<feature type="region of interest" description="Disordered" evidence="1">
    <location>
        <begin position="1"/>
        <end position="32"/>
    </location>
</feature>
<dbReference type="EMBL" id="PKPP01001148">
    <property type="protein sequence ID" value="PWA85192.1"/>
    <property type="molecule type" value="Genomic_DNA"/>
</dbReference>
<protein>
    <submittedName>
        <fullName evidence="2">Uncharacterized protein</fullName>
    </submittedName>
</protein>
<organism evidence="2 3">
    <name type="scientific">Artemisia annua</name>
    <name type="common">Sweet wormwood</name>
    <dbReference type="NCBI Taxonomy" id="35608"/>
    <lineage>
        <taxon>Eukaryota</taxon>
        <taxon>Viridiplantae</taxon>
        <taxon>Streptophyta</taxon>
        <taxon>Embryophyta</taxon>
        <taxon>Tracheophyta</taxon>
        <taxon>Spermatophyta</taxon>
        <taxon>Magnoliopsida</taxon>
        <taxon>eudicotyledons</taxon>
        <taxon>Gunneridae</taxon>
        <taxon>Pentapetalae</taxon>
        <taxon>asterids</taxon>
        <taxon>campanulids</taxon>
        <taxon>Asterales</taxon>
        <taxon>Asteraceae</taxon>
        <taxon>Asteroideae</taxon>
        <taxon>Anthemideae</taxon>
        <taxon>Artemisiinae</taxon>
        <taxon>Artemisia</taxon>
    </lineage>
</organism>
<feature type="compositionally biased region" description="Polar residues" evidence="1">
    <location>
        <begin position="1"/>
        <end position="20"/>
    </location>
</feature>
<sequence length="383" mass="42282">MGTQKQSTTSFGGPSTSITSVPKPPLLSTPTANSKPLAIKWISPAERQERLNKGLCFNCDNRWARGHKCPGKFLLLMTDEEGDPGATTNDGGDDVVESGDISILNSLIGHGSPRSLQLWGTIGGVDTNLVATTSGQPELDQLLGRFDSLFQKENETLEELVNLHHRIKEGSELDGFRQEQGLVIFRDKYYVGKESRLKMLFTKFGGAVPYRPAEDLVYSIVKFIQTSGSFVKLLLRIWRWRNSGVFSILRRAPSQSVKAPFMSECALSFGGNAKGLTEYGKRIGNHLILNGEVDSYHLLGTLHFVVDSKISSLLYVVYELRDLNEQLSATHEKITTKENVVTHHSIIAEDVVSGWEKVEADALIKLTVEGKASNLLGTLKECM</sequence>
<comment type="caution">
    <text evidence="2">The sequence shown here is derived from an EMBL/GenBank/DDBJ whole genome shotgun (WGS) entry which is preliminary data.</text>
</comment>
<dbReference type="AlphaFoldDB" id="A0A2U1PHJ7"/>
<evidence type="ECO:0000313" key="3">
    <source>
        <dbReference type="Proteomes" id="UP000245207"/>
    </source>
</evidence>
<proteinExistence type="predicted"/>
<reference evidence="2 3" key="1">
    <citation type="journal article" date="2018" name="Mol. Plant">
        <title>The genome of Artemisia annua provides insight into the evolution of Asteraceae family and artemisinin biosynthesis.</title>
        <authorList>
            <person name="Shen Q."/>
            <person name="Zhang L."/>
            <person name="Liao Z."/>
            <person name="Wang S."/>
            <person name="Yan T."/>
            <person name="Shi P."/>
            <person name="Liu M."/>
            <person name="Fu X."/>
            <person name="Pan Q."/>
            <person name="Wang Y."/>
            <person name="Lv Z."/>
            <person name="Lu X."/>
            <person name="Zhang F."/>
            <person name="Jiang W."/>
            <person name="Ma Y."/>
            <person name="Chen M."/>
            <person name="Hao X."/>
            <person name="Li L."/>
            <person name="Tang Y."/>
            <person name="Lv G."/>
            <person name="Zhou Y."/>
            <person name="Sun X."/>
            <person name="Brodelius P.E."/>
            <person name="Rose J.K.C."/>
            <person name="Tang K."/>
        </authorList>
    </citation>
    <scope>NUCLEOTIDE SEQUENCE [LARGE SCALE GENOMIC DNA]</scope>
    <source>
        <strain evidence="3">cv. Huhao1</strain>
        <tissue evidence="2">Leaf</tissue>
    </source>
</reference>
<dbReference type="STRING" id="35608.A0A2U1PHJ7"/>
<name>A0A2U1PHJ7_ARTAN</name>
<evidence type="ECO:0000313" key="2">
    <source>
        <dbReference type="EMBL" id="PWA85192.1"/>
    </source>
</evidence>